<dbReference type="AlphaFoldDB" id="A0AAD9Q965"/>
<evidence type="ECO:0000256" key="3">
    <source>
        <dbReference type="ARBA" id="ARBA00023054"/>
    </source>
</evidence>
<evidence type="ECO:0000256" key="5">
    <source>
        <dbReference type="SAM" id="MobiDB-lite"/>
    </source>
</evidence>
<feature type="compositionally biased region" description="Basic and acidic residues" evidence="5">
    <location>
        <begin position="203"/>
        <end position="218"/>
    </location>
</feature>
<dbReference type="InterPro" id="IPR032675">
    <property type="entry name" value="LRR_dom_sf"/>
</dbReference>
<dbReference type="PROSITE" id="PS51450">
    <property type="entry name" value="LRR"/>
    <property type="match status" value="1"/>
</dbReference>
<organism evidence="7 8">
    <name type="scientific">Acropora cervicornis</name>
    <name type="common">Staghorn coral</name>
    <dbReference type="NCBI Taxonomy" id="6130"/>
    <lineage>
        <taxon>Eukaryota</taxon>
        <taxon>Metazoa</taxon>
        <taxon>Cnidaria</taxon>
        <taxon>Anthozoa</taxon>
        <taxon>Hexacorallia</taxon>
        <taxon>Scleractinia</taxon>
        <taxon>Astrocoeniina</taxon>
        <taxon>Acroporidae</taxon>
        <taxon>Acropora</taxon>
    </lineage>
</organism>
<dbReference type="EMBL" id="JARQWQ010000053">
    <property type="protein sequence ID" value="KAK2556914.1"/>
    <property type="molecule type" value="Genomic_DNA"/>
</dbReference>
<evidence type="ECO:0000256" key="4">
    <source>
        <dbReference type="SAM" id="Coils"/>
    </source>
</evidence>
<keyword evidence="3 4" id="KW-0175">Coiled coil</keyword>
<dbReference type="InterPro" id="IPR055320">
    <property type="entry name" value="CEP72-like"/>
</dbReference>
<comment type="caution">
    <text evidence="7">The sequence shown here is derived from an EMBL/GenBank/DDBJ whole genome shotgun (WGS) entry which is preliminary data.</text>
</comment>
<keyword evidence="1" id="KW-0433">Leucine-rich repeat</keyword>
<evidence type="ECO:0000259" key="6">
    <source>
        <dbReference type="SMART" id="SM00446"/>
    </source>
</evidence>
<dbReference type="InterPro" id="IPR003603">
    <property type="entry name" value="U2A'_phosphoprotein32A_C"/>
</dbReference>
<dbReference type="Gene3D" id="1.10.287.1490">
    <property type="match status" value="1"/>
</dbReference>
<dbReference type="InterPro" id="IPR001611">
    <property type="entry name" value="Leu-rich_rpt"/>
</dbReference>
<dbReference type="Gene3D" id="3.80.10.10">
    <property type="entry name" value="Ribonuclease Inhibitor"/>
    <property type="match status" value="1"/>
</dbReference>
<dbReference type="PANTHER" id="PTHR23311:SF5">
    <property type="entry name" value="CENTROSOMAL PROTEIN OF 72 KDA"/>
    <property type="match status" value="1"/>
</dbReference>
<evidence type="ECO:0000256" key="2">
    <source>
        <dbReference type="ARBA" id="ARBA00022737"/>
    </source>
</evidence>
<name>A0AAD9Q965_ACRCE</name>
<dbReference type="PANTHER" id="PTHR23311">
    <property type="entry name" value="HEAT SHOCK REGULATED 2"/>
    <property type="match status" value="1"/>
</dbReference>
<keyword evidence="2" id="KW-0677">Repeat</keyword>
<proteinExistence type="predicted"/>
<evidence type="ECO:0000256" key="1">
    <source>
        <dbReference type="ARBA" id="ARBA00022614"/>
    </source>
</evidence>
<evidence type="ECO:0000313" key="8">
    <source>
        <dbReference type="Proteomes" id="UP001249851"/>
    </source>
</evidence>
<feature type="domain" description="U2A'/phosphoprotein 32 family A C-terminal" evidence="6">
    <location>
        <begin position="77"/>
        <end position="95"/>
    </location>
</feature>
<feature type="region of interest" description="Disordered" evidence="5">
    <location>
        <begin position="258"/>
        <end position="352"/>
    </location>
</feature>
<evidence type="ECO:0000313" key="7">
    <source>
        <dbReference type="EMBL" id="KAK2556914.1"/>
    </source>
</evidence>
<keyword evidence="8" id="KW-1185">Reference proteome</keyword>
<dbReference type="SUPFAM" id="SSF52058">
    <property type="entry name" value="L domain-like"/>
    <property type="match status" value="1"/>
</dbReference>
<dbReference type="SMART" id="SM00446">
    <property type="entry name" value="LRRcap"/>
    <property type="match status" value="1"/>
</dbReference>
<accession>A0AAD9Q965</accession>
<dbReference type="Proteomes" id="UP001249851">
    <property type="component" value="Unassembled WGS sequence"/>
</dbReference>
<reference evidence="7" key="2">
    <citation type="journal article" date="2023" name="Science">
        <title>Genomic signatures of disease resistance in endangered staghorn corals.</title>
        <authorList>
            <person name="Vollmer S.V."/>
            <person name="Selwyn J.D."/>
            <person name="Despard B.A."/>
            <person name="Roesel C.L."/>
        </authorList>
    </citation>
    <scope>NUCLEOTIDE SEQUENCE</scope>
    <source>
        <strain evidence="7">K2</strain>
    </source>
</reference>
<protein>
    <submittedName>
        <fullName evidence="7">Centrosomal protein of 72 kDa</fullName>
    </submittedName>
</protein>
<gene>
    <name evidence="7" type="ORF">P5673_021132</name>
</gene>
<feature type="region of interest" description="Disordered" evidence="5">
    <location>
        <begin position="197"/>
        <end position="218"/>
    </location>
</feature>
<dbReference type="Pfam" id="PF14580">
    <property type="entry name" value="LRR_9"/>
    <property type="match status" value="1"/>
</dbReference>
<feature type="coiled-coil region" evidence="4">
    <location>
        <begin position="423"/>
        <end position="554"/>
    </location>
</feature>
<reference evidence="7" key="1">
    <citation type="journal article" date="2023" name="G3 (Bethesda)">
        <title>Whole genome assembly and annotation of the endangered Caribbean coral Acropora cervicornis.</title>
        <authorList>
            <person name="Selwyn J.D."/>
            <person name="Vollmer S.V."/>
        </authorList>
    </citation>
    <scope>NUCLEOTIDE SEQUENCE</scope>
    <source>
        <strain evidence="7">K2</strain>
    </source>
</reference>
<sequence>MALRITEQWIRERVKLKHDNLDDVKSLSLPGSFHEKISLLGSSLTGFTRLKSLDLSRNALGSTEELDLRLNPVTKNEPDYRLFIVHMLPNLRRLDDRSVRDSERRAAIMHFTSDQASDFDHKYTSNSKVELERLPLPRTDMIYNLNSHPAVLEDDDVAILDLISRVGGDLTQPRGLSGSATRVPDVDSYTRDELHKMFPPAKTQEESKNPSTDGRDLRPTLLKDRAYVHFADDDFGLSNADPNLKYADEISTYTAISTRGHFTPNPRMINYNVTPSDQHHNSHLQSNGLDEPKQNLPIGEERRALSSARSYELSPSRKRTQPSPKQSQGPLADKIGKAAANSSSEDKSPRIHTNRANLVPAESGQGDDQESLLNNLLDLVDKYWNGSKSLQRHSKFKSLAQKLLSSHLPGTMDRLPITPSLENDKLQEELTERTVEISRMRDQMSQQQNELEEVRSKLKNHEATKNSLDAVTHSLSSVQSQLLQFQEENNSLRSKIRALETASQGLTEQERLIGELQHRNLSLQEEVKTLNQQIQQQNINLQQLQELTNMLQESHRSLVSTNDHLLRELDDTRLRHQHEIHQMHWSYDNLKKTMDWLPNGSK</sequence>